<accession>A0ABP7VYB3</accession>
<reference evidence="2" key="1">
    <citation type="journal article" date="2019" name="Int. J. Syst. Evol. Microbiol.">
        <title>The Global Catalogue of Microorganisms (GCM) 10K type strain sequencing project: providing services to taxonomists for standard genome sequencing and annotation.</title>
        <authorList>
            <consortium name="The Broad Institute Genomics Platform"/>
            <consortium name="The Broad Institute Genome Sequencing Center for Infectious Disease"/>
            <person name="Wu L."/>
            <person name="Ma J."/>
        </authorList>
    </citation>
    <scope>NUCLEOTIDE SEQUENCE [LARGE SCALE GENOMIC DNA]</scope>
    <source>
        <strain evidence="2">JCM 16702</strain>
    </source>
</reference>
<dbReference type="Proteomes" id="UP001500683">
    <property type="component" value="Unassembled WGS sequence"/>
</dbReference>
<dbReference type="EMBL" id="BAAAZG010000024">
    <property type="protein sequence ID" value="GAA4077125.1"/>
    <property type="molecule type" value="Genomic_DNA"/>
</dbReference>
<evidence type="ECO:0000313" key="2">
    <source>
        <dbReference type="Proteomes" id="UP001500683"/>
    </source>
</evidence>
<organism evidence="1 2">
    <name type="scientific">Actinomadura miaoliensis</name>
    <dbReference type="NCBI Taxonomy" id="430685"/>
    <lineage>
        <taxon>Bacteria</taxon>
        <taxon>Bacillati</taxon>
        <taxon>Actinomycetota</taxon>
        <taxon>Actinomycetes</taxon>
        <taxon>Streptosporangiales</taxon>
        <taxon>Thermomonosporaceae</taxon>
        <taxon>Actinomadura</taxon>
    </lineage>
</organism>
<gene>
    <name evidence="1" type="ORF">GCM10022214_38410</name>
</gene>
<proteinExistence type="predicted"/>
<comment type="caution">
    <text evidence="1">The sequence shown here is derived from an EMBL/GenBank/DDBJ whole genome shotgun (WGS) entry which is preliminary data.</text>
</comment>
<keyword evidence="2" id="KW-1185">Reference proteome</keyword>
<name>A0ABP7VYB3_9ACTN</name>
<evidence type="ECO:0000313" key="1">
    <source>
        <dbReference type="EMBL" id="GAA4077125.1"/>
    </source>
</evidence>
<protein>
    <submittedName>
        <fullName evidence="1">Uncharacterized protein</fullName>
    </submittedName>
</protein>
<sequence>MNEATNSRPVADSQWRPLAERVTTVSTALVSALEARGLIGRVLALGVVLAINPAGDPEDGDPRTRVMSPGLRQEVRCHRNPRDGVLWWYWAWAGPTRQSPPDLEPLCPAADAELAAERIAKVLEVPFSADAASHGGLRDGG</sequence>